<dbReference type="AlphaFoldDB" id="A0A4Q2L4B0"/>
<keyword evidence="2" id="KW-1185">Reference proteome</keyword>
<name>A0A4Q2L4B0_9MICO</name>
<protein>
    <recommendedName>
        <fullName evidence="3">DUF2336 domain-containing protein</fullName>
    </recommendedName>
</protein>
<organism evidence="1 2">
    <name type="scientific">Agromyces albus</name>
    <dbReference type="NCBI Taxonomy" id="205332"/>
    <lineage>
        <taxon>Bacteria</taxon>
        <taxon>Bacillati</taxon>
        <taxon>Actinomycetota</taxon>
        <taxon>Actinomycetes</taxon>
        <taxon>Micrococcales</taxon>
        <taxon>Microbacteriaceae</taxon>
        <taxon>Agromyces</taxon>
    </lineage>
</organism>
<sequence>MSNDAERNVIDLARHGTYIERLQVSGLQAIDAEVLEVLLADPDPRIVRATLQNTRVTTEMLRHLARTRPEFTEPAARHVNAPPELMGIDIIWHLGAESVDRFSRHKAATEAQRAAFIREYRQAGERHLHRSVADVWSIAEREG</sequence>
<evidence type="ECO:0000313" key="1">
    <source>
        <dbReference type="EMBL" id="RXZ71700.1"/>
    </source>
</evidence>
<dbReference type="EMBL" id="SDPN01000010">
    <property type="protein sequence ID" value="RXZ71700.1"/>
    <property type="molecule type" value="Genomic_DNA"/>
</dbReference>
<dbReference type="Proteomes" id="UP000293865">
    <property type="component" value="Unassembled WGS sequence"/>
</dbReference>
<accession>A0A4Q2L4B0</accession>
<gene>
    <name evidence="1" type="ORF">ESP51_07325</name>
</gene>
<reference evidence="1 2" key="1">
    <citation type="submission" date="2019-01" db="EMBL/GenBank/DDBJ databases">
        <title>Agromyces.</title>
        <authorList>
            <person name="Li J."/>
        </authorList>
    </citation>
    <scope>NUCLEOTIDE SEQUENCE [LARGE SCALE GENOMIC DNA]</scope>
    <source>
        <strain evidence="1 2">DSM 15934</strain>
    </source>
</reference>
<proteinExistence type="predicted"/>
<dbReference type="RefSeq" id="WP_129520246.1">
    <property type="nucleotide sequence ID" value="NZ_SDPN01000010.1"/>
</dbReference>
<comment type="caution">
    <text evidence="1">The sequence shown here is derived from an EMBL/GenBank/DDBJ whole genome shotgun (WGS) entry which is preliminary data.</text>
</comment>
<evidence type="ECO:0000313" key="2">
    <source>
        <dbReference type="Proteomes" id="UP000293865"/>
    </source>
</evidence>
<evidence type="ECO:0008006" key="3">
    <source>
        <dbReference type="Google" id="ProtNLM"/>
    </source>
</evidence>